<comment type="caution">
    <text evidence="2">The sequence shown here is derived from an EMBL/GenBank/DDBJ whole genome shotgun (WGS) entry which is preliminary data.</text>
</comment>
<organism evidence="2 3">
    <name type="scientific">Cirrhinus molitorella</name>
    <name type="common">mud carp</name>
    <dbReference type="NCBI Taxonomy" id="172907"/>
    <lineage>
        <taxon>Eukaryota</taxon>
        <taxon>Metazoa</taxon>
        <taxon>Chordata</taxon>
        <taxon>Craniata</taxon>
        <taxon>Vertebrata</taxon>
        <taxon>Euteleostomi</taxon>
        <taxon>Actinopterygii</taxon>
        <taxon>Neopterygii</taxon>
        <taxon>Teleostei</taxon>
        <taxon>Ostariophysi</taxon>
        <taxon>Cypriniformes</taxon>
        <taxon>Cyprinidae</taxon>
        <taxon>Labeoninae</taxon>
        <taxon>Labeonini</taxon>
        <taxon>Cirrhinus</taxon>
    </lineage>
</organism>
<reference evidence="2 3" key="1">
    <citation type="submission" date="2023-09" db="EMBL/GenBank/DDBJ databases">
        <authorList>
            <person name="Wang M."/>
        </authorList>
    </citation>
    <scope>NUCLEOTIDE SEQUENCE [LARGE SCALE GENOMIC DNA]</scope>
    <source>
        <strain evidence="2">GT-2023</strain>
        <tissue evidence="2">Liver</tissue>
    </source>
</reference>
<name>A0ABR3MQ98_9TELE</name>
<gene>
    <name evidence="2" type="ORF">QQF64_002483</name>
</gene>
<dbReference type="EMBL" id="JAYMGO010000010">
    <property type="protein sequence ID" value="KAL1266808.1"/>
    <property type="molecule type" value="Genomic_DNA"/>
</dbReference>
<evidence type="ECO:0000313" key="2">
    <source>
        <dbReference type="EMBL" id="KAL1266808.1"/>
    </source>
</evidence>
<proteinExistence type="predicted"/>
<sequence length="102" mass="11370">MAVSGYPEDELRLDAQSVSRSVGEERSDSSIMQRLRNQKNAMRKQVRLALLVVISTLMPTDRSWHPIWNLSARFHLRNCALGGKNGVKPAGLKPGVNGSHYI</sequence>
<evidence type="ECO:0000313" key="3">
    <source>
        <dbReference type="Proteomes" id="UP001558613"/>
    </source>
</evidence>
<keyword evidence="3" id="KW-1185">Reference proteome</keyword>
<evidence type="ECO:0000256" key="1">
    <source>
        <dbReference type="SAM" id="MobiDB-lite"/>
    </source>
</evidence>
<protein>
    <submittedName>
        <fullName evidence="2">Uncharacterized protein</fullName>
    </submittedName>
</protein>
<accession>A0ABR3MQ98</accession>
<feature type="region of interest" description="Disordered" evidence="1">
    <location>
        <begin position="1"/>
        <end position="30"/>
    </location>
</feature>
<dbReference type="Proteomes" id="UP001558613">
    <property type="component" value="Unassembled WGS sequence"/>
</dbReference>